<gene>
    <name evidence="1" type="ORF">AB4566_08235</name>
</gene>
<comment type="caution">
    <text evidence="1">The sequence shown here is derived from an EMBL/GenBank/DDBJ whole genome shotgun (WGS) entry which is preliminary data.</text>
</comment>
<name>A0ABV4NAH3_9VIBR</name>
<proteinExistence type="predicted"/>
<dbReference type="Proteomes" id="UP001570417">
    <property type="component" value="Unassembled WGS sequence"/>
</dbReference>
<dbReference type="EMBL" id="JBFRUW010000022">
    <property type="protein sequence ID" value="MFA0568263.1"/>
    <property type="molecule type" value="Genomic_DNA"/>
</dbReference>
<evidence type="ECO:0000313" key="2">
    <source>
        <dbReference type="Proteomes" id="UP001570417"/>
    </source>
</evidence>
<protein>
    <submittedName>
        <fullName evidence="1">N-acetyl sugar amidotransferase</fullName>
    </submittedName>
</protein>
<organism evidence="1 2">
    <name type="scientific">Vibrio gallaecicus</name>
    <dbReference type="NCBI Taxonomy" id="552386"/>
    <lineage>
        <taxon>Bacteria</taxon>
        <taxon>Pseudomonadati</taxon>
        <taxon>Pseudomonadota</taxon>
        <taxon>Gammaproteobacteria</taxon>
        <taxon>Vibrionales</taxon>
        <taxon>Vibrionaceae</taxon>
        <taxon>Vibrio</taxon>
    </lineage>
</organism>
<sequence length="395" mass="45780">MQQFCPKCHYPQAHPFGLTIAETECSGCLTHKEKDTIDWVSRYSELEAIVKKYKNRTGKYDCVVPVVGDAEDFYTLSKVLELGLSPLVVCVNDFFKNDIGWQNLHNLITHFDVDSFVFNPDIRVYKDLVRTSLRKHDHMMLPFLQLHSSFPVHVAYERKIPLVVWGQNQAVEQVGKFSHLDSVEMSRWSRRQHDLLDIEVDSLIGNGAQVDLRHLNYYQYPDVQLLSRRGVKGLYLSNYMRWDPLTQNKSMTSNGFQPENNTSSFDVYERAGSSVYYQLHDLLKYKRVGYRKISDHVAREIRHGRVTSEEGKKLVEAYSDQAVFVKPFFDWLGVTESGYEWFKMHRLRGFEHLLAESAEAINPVSITLPDSLENMISSSRTAQEHHVIFGKGIYI</sequence>
<keyword evidence="2" id="KW-1185">Reference proteome</keyword>
<dbReference type="NCBIfam" id="TIGR03573">
    <property type="entry name" value="WbuX"/>
    <property type="match status" value="1"/>
</dbReference>
<reference evidence="1 2" key="1">
    <citation type="journal article" date="2024" name="ISME J.">
        <title>Tailless and filamentous prophages are predominant in marine Vibrio.</title>
        <authorList>
            <person name="Steensen K."/>
            <person name="Seneca J."/>
            <person name="Bartlau N."/>
            <person name="Yu X.A."/>
            <person name="Hussain F.A."/>
            <person name="Polz M.F."/>
        </authorList>
    </citation>
    <scope>NUCLEOTIDE SEQUENCE [LARGE SCALE GENOMIC DNA]</scope>
    <source>
        <strain evidence="1 2">10N.222.51.A1</strain>
    </source>
</reference>
<accession>A0ABV4NAH3</accession>
<dbReference type="RefSeq" id="WP_372265707.1">
    <property type="nucleotide sequence ID" value="NZ_JBFRUW010000022.1"/>
</dbReference>
<dbReference type="InterPro" id="IPR020022">
    <property type="entry name" value="N-acetyl_sugar_amidoTrfase"/>
</dbReference>
<evidence type="ECO:0000313" key="1">
    <source>
        <dbReference type="EMBL" id="MFA0568263.1"/>
    </source>
</evidence>